<organism evidence="11 12">
    <name type="scientific">Oryzomonas japonica</name>
    <dbReference type="NCBI Taxonomy" id="2603858"/>
    <lineage>
        <taxon>Bacteria</taxon>
        <taxon>Pseudomonadati</taxon>
        <taxon>Thermodesulfobacteriota</taxon>
        <taxon>Desulfuromonadia</taxon>
        <taxon>Geobacterales</taxon>
        <taxon>Geobacteraceae</taxon>
        <taxon>Oryzomonas</taxon>
    </lineage>
</organism>
<dbReference type="InterPro" id="IPR001080">
    <property type="entry name" value="3Fe4S_ferredoxin"/>
</dbReference>
<evidence type="ECO:0000256" key="1">
    <source>
        <dbReference type="ARBA" id="ARBA00001966"/>
    </source>
</evidence>
<keyword evidence="12" id="KW-1185">Reference proteome</keyword>
<name>A0A7J4ZQ60_9BACT</name>
<dbReference type="EMBL" id="VZQZ01000006">
    <property type="protein sequence ID" value="KAB0665158.1"/>
    <property type="molecule type" value="Genomic_DNA"/>
</dbReference>
<dbReference type="GO" id="GO:0009055">
    <property type="term" value="F:electron transfer activity"/>
    <property type="evidence" value="ECO:0007669"/>
    <property type="project" value="UniProtKB-UniRule"/>
</dbReference>
<evidence type="ECO:0000256" key="4">
    <source>
        <dbReference type="ARBA" id="ARBA00022485"/>
    </source>
</evidence>
<comment type="cofactor">
    <cofactor evidence="1">
        <name>[4Fe-4S] cluster</name>
        <dbReference type="ChEBI" id="CHEBI:49883"/>
    </cofactor>
</comment>
<dbReference type="PROSITE" id="PS51379">
    <property type="entry name" value="4FE4S_FER_2"/>
    <property type="match status" value="1"/>
</dbReference>
<comment type="function">
    <text evidence="2 9">Ferredoxins are iron-sulfur proteins that transfer electrons in a wide variety of metabolic reactions.</text>
</comment>
<keyword evidence="5 9" id="KW-0479">Metal-binding</keyword>
<evidence type="ECO:0000256" key="3">
    <source>
        <dbReference type="ARBA" id="ARBA00022448"/>
    </source>
</evidence>
<keyword evidence="7 9" id="KW-0408">Iron</keyword>
<evidence type="ECO:0000256" key="9">
    <source>
        <dbReference type="RuleBase" id="RU368020"/>
    </source>
</evidence>
<evidence type="ECO:0000256" key="6">
    <source>
        <dbReference type="ARBA" id="ARBA00022982"/>
    </source>
</evidence>
<dbReference type="Proteomes" id="UP000420562">
    <property type="component" value="Unassembled WGS sequence"/>
</dbReference>
<evidence type="ECO:0000259" key="10">
    <source>
        <dbReference type="PROSITE" id="PS51379"/>
    </source>
</evidence>
<evidence type="ECO:0000256" key="8">
    <source>
        <dbReference type="ARBA" id="ARBA00023014"/>
    </source>
</evidence>
<protein>
    <recommendedName>
        <fullName evidence="9">Ferredoxin</fullName>
    </recommendedName>
</protein>
<evidence type="ECO:0000256" key="7">
    <source>
        <dbReference type="ARBA" id="ARBA00023004"/>
    </source>
</evidence>
<dbReference type="RefSeq" id="WP_151128638.1">
    <property type="nucleotide sequence ID" value="NZ_VZQZ01000006.1"/>
</dbReference>
<dbReference type="Pfam" id="PF13370">
    <property type="entry name" value="Fer4_13"/>
    <property type="match status" value="1"/>
</dbReference>
<keyword evidence="8 9" id="KW-0411">Iron-sulfur</keyword>
<keyword evidence="6 9" id="KW-0249">Electron transport</keyword>
<evidence type="ECO:0000313" key="11">
    <source>
        <dbReference type="EMBL" id="KAB0665158.1"/>
    </source>
</evidence>
<comment type="caution">
    <text evidence="11">The sequence shown here is derived from an EMBL/GenBank/DDBJ whole genome shotgun (WGS) entry which is preliminary data.</text>
</comment>
<proteinExistence type="predicted"/>
<dbReference type="GO" id="GO:0005506">
    <property type="term" value="F:iron ion binding"/>
    <property type="evidence" value="ECO:0007669"/>
    <property type="project" value="UniProtKB-UniRule"/>
</dbReference>
<dbReference type="PRINTS" id="PR00352">
    <property type="entry name" value="3FE4SFRDOXIN"/>
</dbReference>
<evidence type="ECO:0000256" key="2">
    <source>
        <dbReference type="ARBA" id="ARBA00003532"/>
    </source>
</evidence>
<accession>A0A7J4ZQ60</accession>
<dbReference type="InterPro" id="IPR052395">
    <property type="entry name" value="ET_Ferredoxin"/>
</dbReference>
<dbReference type="PANTHER" id="PTHR39163:SF1">
    <property type="entry name" value="FERREDOXIN"/>
    <property type="match status" value="1"/>
</dbReference>
<keyword evidence="3 9" id="KW-0813">Transport</keyword>
<dbReference type="Gene3D" id="3.30.70.20">
    <property type="match status" value="1"/>
</dbReference>
<dbReference type="InterPro" id="IPR017896">
    <property type="entry name" value="4Fe4S_Fe-S-bd"/>
</dbReference>
<sequence>MRIAYVDQEACIGCELCVTNLPQVFRLTEHGKAEVFDPGGETESTIQQEAMDICPVSCIHWEEEARAFKVE</sequence>
<dbReference type="AlphaFoldDB" id="A0A7J4ZQ60"/>
<gene>
    <name evidence="11" type="ORF">F6V25_11095</name>
</gene>
<dbReference type="GO" id="GO:0051539">
    <property type="term" value="F:4 iron, 4 sulfur cluster binding"/>
    <property type="evidence" value="ECO:0007669"/>
    <property type="project" value="UniProtKB-KW"/>
</dbReference>
<keyword evidence="4" id="KW-0004">4Fe-4S</keyword>
<feature type="domain" description="4Fe-4S ferredoxin-type" evidence="10">
    <location>
        <begin position="2"/>
        <end position="30"/>
    </location>
</feature>
<reference evidence="11 12" key="1">
    <citation type="submission" date="2019-09" db="EMBL/GenBank/DDBJ databases">
        <title>Geobacter sp. Red96, a novel strain isolated from paddy soil.</title>
        <authorList>
            <person name="Xu Z."/>
            <person name="Masuda Y."/>
            <person name="Itoh H."/>
            <person name="Senoo K."/>
        </authorList>
    </citation>
    <scope>NUCLEOTIDE SEQUENCE [LARGE SCALE GENOMIC DNA]</scope>
    <source>
        <strain evidence="11 12">Red96</strain>
    </source>
</reference>
<evidence type="ECO:0000313" key="12">
    <source>
        <dbReference type="Proteomes" id="UP000420562"/>
    </source>
</evidence>
<evidence type="ECO:0000256" key="5">
    <source>
        <dbReference type="ARBA" id="ARBA00022723"/>
    </source>
</evidence>
<dbReference type="PANTHER" id="PTHR39163">
    <property type="entry name" value="FERREDOXIN"/>
    <property type="match status" value="1"/>
</dbReference>
<dbReference type="SUPFAM" id="SSF54862">
    <property type="entry name" value="4Fe-4S ferredoxins"/>
    <property type="match status" value="1"/>
</dbReference>